<organism evidence="2 3">
    <name type="scientific">Synaphobranchus kaupii</name>
    <name type="common">Kaup's arrowtooth eel</name>
    <dbReference type="NCBI Taxonomy" id="118154"/>
    <lineage>
        <taxon>Eukaryota</taxon>
        <taxon>Metazoa</taxon>
        <taxon>Chordata</taxon>
        <taxon>Craniata</taxon>
        <taxon>Vertebrata</taxon>
        <taxon>Euteleostomi</taxon>
        <taxon>Actinopterygii</taxon>
        <taxon>Neopterygii</taxon>
        <taxon>Teleostei</taxon>
        <taxon>Anguilliformes</taxon>
        <taxon>Synaphobranchidae</taxon>
        <taxon>Synaphobranchus</taxon>
    </lineage>
</organism>
<gene>
    <name evidence="2" type="ORF">SKAU_G00242490</name>
</gene>
<reference evidence="2" key="1">
    <citation type="journal article" date="2023" name="Science">
        <title>Genome structures resolve the early diversification of teleost fishes.</title>
        <authorList>
            <person name="Parey E."/>
            <person name="Louis A."/>
            <person name="Montfort J."/>
            <person name="Bouchez O."/>
            <person name="Roques C."/>
            <person name="Iampietro C."/>
            <person name="Lluch J."/>
            <person name="Castinel A."/>
            <person name="Donnadieu C."/>
            <person name="Desvignes T."/>
            <person name="Floi Bucao C."/>
            <person name="Jouanno E."/>
            <person name="Wen M."/>
            <person name="Mejri S."/>
            <person name="Dirks R."/>
            <person name="Jansen H."/>
            <person name="Henkel C."/>
            <person name="Chen W.J."/>
            <person name="Zahm M."/>
            <person name="Cabau C."/>
            <person name="Klopp C."/>
            <person name="Thompson A.W."/>
            <person name="Robinson-Rechavi M."/>
            <person name="Braasch I."/>
            <person name="Lecointre G."/>
            <person name="Bobe J."/>
            <person name="Postlethwait J.H."/>
            <person name="Berthelot C."/>
            <person name="Roest Crollius H."/>
            <person name="Guiguen Y."/>
        </authorList>
    </citation>
    <scope>NUCLEOTIDE SEQUENCE</scope>
    <source>
        <strain evidence="2">WJC10195</strain>
    </source>
</reference>
<sequence>MGPSRGQEDEDTGLTDRRDGGHRFRVHPYPPTHWLHPQIRGFPSKTMLAVLQTQDNRPDLHIPPRRGPPGQASAQS</sequence>
<name>A0A9Q1F7Z0_SYNKA</name>
<protein>
    <submittedName>
        <fullName evidence="2">Uncharacterized protein</fullName>
    </submittedName>
</protein>
<accession>A0A9Q1F7Z0</accession>
<evidence type="ECO:0000313" key="2">
    <source>
        <dbReference type="EMBL" id="KAJ8352773.1"/>
    </source>
</evidence>
<evidence type="ECO:0000256" key="1">
    <source>
        <dbReference type="SAM" id="MobiDB-lite"/>
    </source>
</evidence>
<feature type="region of interest" description="Disordered" evidence="1">
    <location>
        <begin position="1"/>
        <end position="37"/>
    </location>
</feature>
<dbReference type="AlphaFoldDB" id="A0A9Q1F7Z0"/>
<dbReference type="Proteomes" id="UP001152622">
    <property type="component" value="Chromosome 8"/>
</dbReference>
<proteinExistence type="predicted"/>
<comment type="caution">
    <text evidence="2">The sequence shown here is derived from an EMBL/GenBank/DDBJ whole genome shotgun (WGS) entry which is preliminary data.</text>
</comment>
<feature type="region of interest" description="Disordered" evidence="1">
    <location>
        <begin position="54"/>
        <end position="76"/>
    </location>
</feature>
<keyword evidence="3" id="KW-1185">Reference proteome</keyword>
<dbReference type="EMBL" id="JAINUF010000008">
    <property type="protein sequence ID" value="KAJ8352773.1"/>
    <property type="molecule type" value="Genomic_DNA"/>
</dbReference>
<evidence type="ECO:0000313" key="3">
    <source>
        <dbReference type="Proteomes" id="UP001152622"/>
    </source>
</evidence>